<keyword evidence="3" id="KW-1185">Reference proteome</keyword>
<organism evidence="2 3">
    <name type="scientific">Monoraphidium neglectum</name>
    <dbReference type="NCBI Taxonomy" id="145388"/>
    <lineage>
        <taxon>Eukaryota</taxon>
        <taxon>Viridiplantae</taxon>
        <taxon>Chlorophyta</taxon>
        <taxon>core chlorophytes</taxon>
        <taxon>Chlorophyceae</taxon>
        <taxon>CS clade</taxon>
        <taxon>Sphaeropleales</taxon>
        <taxon>Selenastraceae</taxon>
        <taxon>Monoraphidium</taxon>
    </lineage>
</organism>
<evidence type="ECO:0000256" key="1">
    <source>
        <dbReference type="SAM" id="SignalP"/>
    </source>
</evidence>
<protein>
    <submittedName>
        <fullName evidence="2">Uncharacterized protein</fullName>
    </submittedName>
</protein>
<reference evidence="2 3" key="1">
    <citation type="journal article" date="2013" name="BMC Genomics">
        <title>Reconstruction of the lipid metabolism for the microalga Monoraphidium neglectum from its genome sequence reveals characteristics suitable for biofuel production.</title>
        <authorList>
            <person name="Bogen C."/>
            <person name="Al-Dilaimi A."/>
            <person name="Albersmeier A."/>
            <person name="Wichmann J."/>
            <person name="Grundmann M."/>
            <person name="Rupp O."/>
            <person name="Lauersen K.J."/>
            <person name="Blifernez-Klassen O."/>
            <person name="Kalinowski J."/>
            <person name="Goesmann A."/>
            <person name="Mussgnug J.H."/>
            <person name="Kruse O."/>
        </authorList>
    </citation>
    <scope>NUCLEOTIDE SEQUENCE [LARGE SCALE GENOMIC DNA]</scope>
    <source>
        <strain evidence="2 3">SAG 48.87</strain>
    </source>
</reference>
<dbReference type="EMBL" id="KK101442">
    <property type="protein sequence ID" value="KIZ00874.1"/>
    <property type="molecule type" value="Genomic_DNA"/>
</dbReference>
<feature type="chain" id="PRO_5002263370" evidence="1">
    <location>
        <begin position="24"/>
        <end position="227"/>
    </location>
</feature>
<accession>A0A0D2L0B4</accession>
<dbReference type="GeneID" id="25739965"/>
<evidence type="ECO:0000313" key="2">
    <source>
        <dbReference type="EMBL" id="KIZ00874.1"/>
    </source>
</evidence>
<dbReference type="RefSeq" id="XP_013899893.1">
    <property type="nucleotide sequence ID" value="XM_014044439.1"/>
</dbReference>
<dbReference type="KEGG" id="mng:MNEG_7089"/>
<evidence type="ECO:0000313" key="3">
    <source>
        <dbReference type="Proteomes" id="UP000054498"/>
    </source>
</evidence>
<dbReference type="OrthoDB" id="10483678at2759"/>
<feature type="signal peptide" evidence="1">
    <location>
        <begin position="1"/>
        <end position="23"/>
    </location>
</feature>
<sequence>MARSPTLLAVAAVLSMLLGGAAAKTVCAVDLKFITGPKTAALAVGGKVIKPAKVGIKPVTVAGVAGSATVVFDGACPTAGGLAAALLSASLSPVTPKSGIRTGLMESRIWSIAKVDCNDFQAVFESTGPVNPKDGTIPFNVRATSGTVNITRIKTGRVRTAQLAPEVMTGAGCRLTADPAAAGQIRLDCPNAELTRRIETEGIAADIAVKGPLTALGTLASAKILNV</sequence>
<dbReference type="Proteomes" id="UP000054498">
    <property type="component" value="Unassembled WGS sequence"/>
</dbReference>
<name>A0A0D2L0B4_9CHLO</name>
<dbReference type="AlphaFoldDB" id="A0A0D2L0B4"/>
<proteinExistence type="predicted"/>
<keyword evidence="1" id="KW-0732">Signal</keyword>
<gene>
    <name evidence="2" type="ORF">MNEG_7089</name>
</gene>